<organism evidence="3 4">
    <name type="scientific">Eubacterium limosum</name>
    <dbReference type="NCBI Taxonomy" id="1736"/>
    <lineage>
        <taxon>Bacteria</taxon>
        <taxon>Bacillati</taxon>
        <taxon>Bacillota</taxon>
        <taxon>Clostridia</taxon>
        <taxon>Eubacteriales</taxon>
        <taxon>Eubacteriaceae</taxon>
        <taxon>Eubacterium</taxon>
    </lineage>
</organism>
<keyword evidence="4" id="KW-1185">Reference proteome</keyword>
<protein>
    <recommendedName>
        <fullName evidence="2">DUF6664 domain-containing protein</fullName>
    </recommendedName>
</protein>
<feature type="domain" description="DUF6664" evidence="2">
    <location>
        <begin position="101"/>
        <end position="180"/>
    </location>
</feature>
<dbReference type="Pfam" id="PF20369">
    <property type="entry name" value="DUF6664"/>
    <property type="match status" value="1"/>
</dbReference>
<sequence>MENILKQLIDGLANCDVVMDFAIITNPTESPVDILKESEAELEKLQDPYEGESFHGDASDNGQSLDFEKSDDQNDAYDEDWEALDMDDFYPEPSPLTAIYLDTIHRLSVNNVDYQDLKDEHDGMMEDASLIKLLSEEDSITLTREELQQIHHYLFLEDQMAEMEQEALYFRGHADCLKYMTCMEKAY</sequence>
<evidence type="ECO:0000313" key="4">
    <source>
        <dbReference type="Proteomes" id="UP001215087"/>
    </source>
</evidence>
<accession>A0ABT5USX7</accession>
<comment type="caution">
    <text evidence="3">The sequence shown here is derived from an EMBL/GenBank/DDBJ whole genome shotgun (WGS) entry which is preliminary data.</text>
</comment>
<evidence type="ECO:0000256" key="1">
    <source>
        <dbReference type="SAM" id="MobiDB-lite"/>
    </source>
</evidence>
<dbReference type="RefSeq" id="WP_227209326.1">
    <property type="nucleotide sequence ID" value="NZ_JAJCLO010000024.1"/>
</dbReference>
<reference evidence="3 4" key="1">
    <citation type="submission" date="2023-02" db="EMBL/GenBank/DDBJ databases">
        <title>Comparative genome analysis of Eubacterium limosum species.</title>
        <authorList>
            <person name="Bak J.E."/>
        </authorList>
    </citation>
    <scope>NUCLEOTIDE SEQUENCE [LARGE SCALE GENOMIC DNA]</scope>
    <source>
        <strain evidence="3 4">KGMB01548</strain>
    </source>
</reference>
<feature type="region of interest" description="Disordered" evidence="1">
    <location>
        <begin position="50"/>
        <end position="73"/>
    </location>
</feature>
<dbReference type="Proteomes" id="UP001215087">
    <property type="component" value="Unassembled WGS sequence"/>
</dbReference>
<evidence type="ECO:0000313" key="3">
    <source>
        <dbReference type="EMBL" id="MDE1472054.1"/>
    </source>
</evidence>
<dbReference type="InterPro" id="IPR046605">
    <property type="entry name" value="DUF6664"/>
</dbReference>
<gene>
    <name evidence="3" type="ORF">PTZ04_17495</name>
</gene>
<name>A0ABT5USX7_EUBLI</name>
<evidence type="ECO:0000259" key="2">
    <source>
        <dbReference type="Pfam" id="PF20369"/>
    </source>
</evidence>
<dbReference type="EMBL" id="JAQSVD010000012">
    <property type="protein sequence ID" value="MDE1472054.1"/>
    <property type="molecule type" value="Genomic_DNA"/>
</dbReference>
<proteinExistence type="predicted"/>